<evidence type="ECO:0000256" key="3">
    <source>
        <dbReference type="ARBA" id="ARBA00022837"/>
    </source>
</evidence>
<gene>
    <name evidence="6" type="ORF">Fot_27131</name>
    <name evidence="7" type="ORF">Fot_27152</name>
</gene>
<keyword evidence="8" id="KW-1185">Reference proteome</keyword>
<feature type="domain" description="EF-hand" evidence="5">
    <location>
        <begin position="3"/>
        <end position="38"/>
    </location>
</feature>
<evidence type="ECO:0000256" key="2">
    <source>
        <dbReference type="ARBA" id="ARBA00022737"/>
    </source>
</evidence>
<organism evidence="7 8">
    <name type="scientific">Forsythia ovata</name>
    <dbReference type="NCBI Taxonomy" id="205694"/>
    <lineage>
        <taxon>Eukaryota</taxon>
        <taxon>Viridiplantae</taxon>
        <taxon>Streptophyta</taxon>
        <taxon>Embryophyta</taxon>
        <taxon>Tracheophyta</taxon>
        <taxon>Spermatophyta</taxon>
        <taxon>Magnoliopsida</taxon>
        <taxon>eudicotyledons</taxon>
        <taxon>Gunneridae</taxon>
        <taxon>Pentapetalae</taxon>
        <taxon>asterids</taxon>
        <taxon>lamiids</taxon>
        <taxon>Lamiales</taxon>
        <taxon>Oleaceae</taxon>
        <taxon>Forsythieae</taxon>
        <taxon>Forsythia</taxon>
    </lineage>
</organism>
<feature type="domain" description="EF-hand" evidence="5">
    <location>
        <begin position="81"/>
        <end position="116"/>
    </location>
</feature>
<keyword evidence="2" id="KW-0677">Repeat</keyword>
<dbReference type="EMBL" id="JBFOLJ010000007">
    <property type="protein sequence ID" value="KAL2523229.1"/>
    <property type="molecule type" value="Genomic_DNA"/>
</dbReference>
<dbReference type="FunFam" id="1.10.238.10:FF:000237">
    <property type="entry name" value="Calcium-binding protein CML38"/>
    <property type="match status" value="1"/>
</dbReference>
<dbReference type="GO" id="GO:0005509">
    <property type="term" value="F:calcium ion binding"/>
    <property type="evidence" value="ECO:0007669"/>
    <property type="project" value="UniProtKB-ARBA"/>
</dbReference>
<dbReference type="CDD" id="cd00051">
    <property type="entry name" value="EFh"/>
    <property type="match status" value="2"/>
</dbReference>
<keyword evidence="3" id="KW-0106">Calcium</keyword>
<dbReference type="EMBL" id="JBFOLJ010000007">
    <property type="protein sequence ID" value="KAL2523208.1"/>
    <property type="molecule type" value="Genomic_DNA"/>
</dbReference>
<dbReference type="Gene3D" id="1.10.238.10">
    <property type="entry name" value="EF-hand"/>
    <property type="match status" value="2"/>
</dbReference>
<proteinExistence type="predicted"/>
<protein>
    <submittedName>
        <fullName evidence="7">Calcium-binding protein CML38</fullName>
    </submittedName>
</protein>
<dbReference type="SMART" id="SM00054">
    <property type="entry name" value="EFh"/>
    <property type="match status" value="4"/>
</dbReference>
<dbReference type="SUPFAM" id="SSF47473">
    <property type="entry name" value="EF-hand"/>
    <property type="match status" value="1"/>
</dbReference>
<dbReference type="Proteomes" id="UP001604277">
    <property type="component" value="Unassembled WGS sequence"/>
</dbReference>
<feature type="domain" description="EF-hand" evidence="5">
    <location>
        <begin position="117"/>
        <end position="150"/>
    </location>
</feature>
<evidence type="ECO:0000256" key="4">
    <source>
        <dbReference type="ARBA" id="ARBA00057710"/>
    </source>
</evidence>
<name>A0ABD1UDW6_9LAMI</name>
<evidence type="ECO:0000259" key="5">
    <source>
        <dbReference type="PROSITE" id="PS50222"/>
    </source>
</evidence>
<dbReference type="PANTHER" id="PTHR10891">
    <property type="entry name" value="EF-HAND CALCIUM-BINDING DOMAIN CONTAINING PROTEIN"/>
    <property type="match status" value="1"/>
</dbReference>
<evidence type="ECO:0000313" key="8">
    <source>
        <dbReference type="Proteomes" id="UP001604277"/>
    </source>
</evidence>
<dbReference type="InterPro" id="IPR002048">
    <property type="entry name" value="EF_hand_dom"/>
</dbReference>
<reference evidence="8" key="2">
    <citation type="submission" date="2024-07" db="EMBL/GenBank/DDBJ databases">
        <title>Two chromosome-level genome assemblies of Korean endemic species Abeliophyllum distichum and Forsythia ovata (Oleaceae).</title>
        <authorList>
            <person name="Jang H."/>
        </authorList>
    </citation>
    <scope>NUCLEOTIDE SEQUENCE [LARGE SCALE GENOMIC DNA]</scope>
</reference>
<dbReference type="InterPro" id="IPR039647">
    <property type="entry name" value="EF_hand_pair_protein_CML-like"/>
</dbReference>
<keyword evidence="1" id="KW-0479">Metal-binding</keyword>
<dbReference type="Pfam" id="PF13833">
    <property type="entry name" value="EF-hand_8"/>
    <property type="match status" value="1"/>
</dbReference>
<evidence type="ECO:0000313" key="6">
    <source>
        <dbReference type="EMBL" id="KAL2523208.1"/>
    </source>
</evidence>
<dbReference type="InterPro" id="IPR018247">
    <property type="entry name" value="EF_Hand_1_Ca_BS"/>
</dbReference>
<reference evidence="7" key="1">
    <citation type="submission" date="2024-07" db="EMBL/GenBank/DDBJ databases">
        <title>Two chromosome-level genome assemblies of Korean endemic species Abeliophyllum distichum and Forsythia ovata (Oleaceae).</title>
        <authorList>
            <person name="Mun J.H."/>
        </authorList>
    </citation>
    <scope>NUCLEOTIDE SEQUENCE</scope>
    <source>
        <strain evidence="7">KNKB202402200001</strain>
        <tissue evidence="7">Leaf</tissue>
    </source>
</reference>
<comment type="caution">
    <text evidence="7">The sequence shown here is derived from an EMBL/GenBank/DDBJ whole genome shotgun (WGS) entry which is preliminary data.</text>
</comment>
<feature type="domain" description="EF-hand" evidence="5">
    <location>
        <begin position="44"/>
        <end position="79"/>
    </location>
</feature>
<dbReference type="AlphaFoldDB" id="A0ABD1UDW6"/>
<evidence type="ECO:0000256" key="1">
    <source>
        <dbReference type="ARBA" id="ARBA00022723"/>
    </source>
</evidence>
<dbReference type="Pfam" id="PF13499">
    <property type="entry name" value="EF-hand_7"/>
    <property type="match status" value="1"/>
</dbReference>
<accession>A0ABD1UDW6</accession>
<sequence>MDKYQQYYERAFNHFDANGDGKISASELQQCVNVVGSIRRGGDLSLEDAEAAVVLMDSDGDGLLCFEEFVKFVDFGVGEEETLNDLKEAFRLYEMEGSGCITPKSLKMMLSRLGEIRTIEECTVMIHHFDLNGDGVLNFDEFKVMMSCYT</sequence>
<dbReference type="InterPro" id="IPR011992">
    <property type="entry name" value="EF-hand-dom_pair"/>
</dbReference>
<dbReference type="PROSITE" id="PS00018">
    <property type="entry name" value="EF_HAND_1"/>
    <property type="match status" value="3"/>
</dbReference>
<dbReference type="PROSITE" id="PS50222">
    <property type="entry name" value="EF_HAND_2"/>
    <property type="match status" value="4"/>
</dbReference>
<comment type="function">
    <text evidence="4">Potential calcium sensor that binds calcium in vitro.</text>
</comment>
<evidence type="ECO:0000313" key="7">
    <source>
        <dbReference type="EMBL" id="KAL2523229.1"/>
    </source>
</evidence>